<dbReference type="AlphaFoldDB" id="A0AA42CPG9"/>
<dbReference type="InterPro" id="IPR050154">
    <property type="entry name" value="UbiB_kinase"/>
</dbReference>
<comment type="similarity">
    <text evidence="1">Belongs to the protein kinase superfamily. ADCK protein kinase family.</text>
</comment>
<keyword evidence="2" id="KW-1133">Transmembrane helix</keyword>
<dbReference type="Proteomes" id="UP001165667">
    <property type="component" value="Unassembled WGS sequence"/>
</dbReference>
<dbReference type="RefSeq" id="WP_282586785.1">
    <property type="nucleotide sequence ID" value="NZ_JAMOIM010000015.1"/>
</dbReference>
<feature type="transmembrane region" description="Helical" evidence="2">
    <location>
        <begin position="521"/>
        <end position="540"/>
    </location>
</feature>
<dbReference type="PANTHER" id="PTHR10566:SF113">
    <property type="entry name" value="PROTEIN ACTIVITY OF BC1 COMPLEX KINASE 7, CHLOROPLASTIC"/>
    <property type="match status" value="1"/>
</dbReference>
<sequence>MLKTAFVAARDRRRLATIVGVLLAYGFDKVVDRMGLRAIARIVAWRTPHVDVTRLTRPQRVRRAIEALGPTFVKLGQILAARPDMLTPQWTEELTKLHAGVAPLPWETMRPLLEAELGGSPHDIFAEFDTTPIASASMAQVYRAKLDTGEEVVVKVLRPGLQKVIEADLRLMSHGTRIVEQEWKELARYRPQEQMRHLAQALAGELDLANEGRNCELLAALFEGRDDIVFPKIYWEWTTEKVLVQEFIHGIFLTHQESLEAAGLDRVVLAQRGTDAFLQMALVEGTFHADPHPGNILALPGNRIALIDFGAIGRLTQKRRNQLLMLIGAMLNQDADGLMAVLLDWSGASSPDLTRLEASSQAFVHQHTGKVLNLGLVLTDFMTMARENDLAMPTDLAILFKSLVLADGVMRQLDPNFDLFTAAGPTVQQTMQAKFSMAGLKAKLEAVGAGLFGAASELPTLIHLLLVRMKQGKITVEIEIKGLDKMTRALERAAARVAIALVVAAFTFTLAPRLLNLGQSVFVGVTVVVCLIGIGWITLLSRNKMH</sequence>
<evidence type="ECO:0000256" key="2">
    <source>
        <dbReference type="SAM" id="Phobius"/>
    </source>
</evidence>
<keyword evidence="4" id="KW-0418">Kinase</keyword>
<keyword evidence="2" id="KW-0812">Transmembrane</keyword>
<dbReference type="SUPFAM" id="SSF56112">
    <property type="entry name" value="Protein kinase-like (PK-like)"/>
    <property type="match status" value="1"/>
</dbReference>
<dbReference type="GO" id="GO:0005524">
    <property type="term" value="F:ATP binding"/>
    <property type="evidence" value="ECO:0007669"/>
    <property type="project" value="InterPro"/>
</dbReference>
<evidence type="ECO:0000313" key="4">
    <source>
        <dbReference type="EMBL" id="MCW6510412.1"/>
    </source>
</evidence>
<evidence type="ECO:0000259" key="3">
    <source>
        <dbReference type="PROSITE" id="PS50011"/>
    </source>
</evidence>
<keyword evidence="4" id="KW-0808">Transferase</keyword>
<protein>
    <submittedName>
        <fullName evidence="4">AarF/ABC1/UbiB kinase family protein</fullName>
    </submittedName>
</protein>
<dbReference type="CDD" id="cd05121">
    <property type="entry name" value="ABC1_ADCK3-like"/>
    <property type="match status" value="1"/>
</dbReference>
<dbReference type="PANTHER" id="PTHR10566">
    <property type="entry name" value="CHAPERONE-ACTIVITY OF BC1 COMPLEX CABC1 -RELATED"/>
    <property type="match status" value="1"/>
</dbReference>
<feature type="domain" description="Protein kinase" evidence="3">
    <location>
        <begin position="127"/>
        <end position="487"/>
    </location>
</feature>
<gene>
    <name evidence="4" type="ORF">M8523_20545</name>
</gene>
<dbReference type="PROSITE" id="PS50011">
    <property type="entry name" value="PROTEIN_KINASE_DOM"/>
    <property type="match status" value="1"/>
</dbReference>
<keyword evidence="5" id="KW-1185">Reference proteome</keyword>
<feature type="transmembrane region" description="Helical" evidence="2">
    <location>
        <begin position="446"/>
        <end position="467"/>
    </location>
</feature>
<feature type="transmembrane region" description="Helical" evidence="2">
    <location>
        <begin position="493"/>
        <end position="515"/>
    </location>
</feature>
<evidence type="ECO:0000313" key="5">
    <source>
        <dbReference type="Proteomes" id="UP001165667"/>
    </source>
</evidence>
<proteinExistence type="inferred from homology"/>
<dbReference type="InterPro" id="IPR011009">
    <property type="entry name" value="Kinase-like_dom_sf"/>
</dbReference>
<name>A0AA42CPG9_9HYPH</name>
<comment type="caution">
    <text evidence="4">The sequence shown here is derived from an EMBL/GenBank/DDBJ whole genome shotgun (WGS) entry which is preliminary data.</text>
</comment>
<dbReference type="EMBL" id="JAMOIM010000015">
    <property type="protein sequence ID" value="MCW6510412.1"/>
    <property type="molecule type" value="Genomic_DNA"/>
</dbReference>
<evidence type="ECO:0000256" key="1">
    <source>
        <dbReference type="ARBA" id="ARBA00009670"/>
    </source>
</evidence>
<organism evidence="4 5">
    <name type="scientific">Lichenifustis flavocetrariae</name>
    <dbReference type="NCBI Taxonomy" id="2949735"/>
    <lineage>
        <taxon>Bacteria</taxon>
        <taxon>Pseudomonadati</taxon>
        <taxon>Pseudomonadota</taxon>
        <taxon>Alphaproteobacteria</taxon>
        <taxon>Hyphomicrobiales</taxon>
        <taxon>Lichenihabitantaceae</taxon>
        <taxon>Lichenifustis</taxon>
    </lineage>
</organism>
<dbReference type="GO" id="GO:0004672">
    <property type="term" value="F:protein kinase activity"/>
    <property type="evidence" value="ECO:0007669"/>
    <property type="project" value="InterPro"/>
</dbReference>
<dbReference type="Pfam" id="PF03109">
    <property type="entry name" value="ABC1"/>
    <property type="match status" value="1"/>
</dbReference>
<accession>A0AA42CPG9</accession>
<keyword evidence="2" id="KW-0472">Membrane</keyword>
<dbReference type="InterPro" id="IPR000719">
    <property type="entry name" value="Prot_kinase_dom"/>
</dbReference>
<dbReference type="InterPro" id="IPR004147">
    <property type="entry name" value="ABC1_dom"/>
</dbReference>
<reference evidence="4" key="1">
    <citation type="submission" date="2022-05" db="EMBL/GenBank/DDBJ databases">
        <authorList>
            <person name="Pankratov T."/>
        </authorList>
    </citation>
    <scope>NUCLEOTIDE SEQUENCE</scope>
    <source>
        <strain evidence="4">BP6-180914</strain>
    </source>
</reference>